<feature type="region of interest" description="Disordered" evidence="1">
    <location>
        <begin position="42"/>
        <end position="62"/>
    </location>
</feature>
<evidence type="ECO:0000313" key="3">
    <source>
        <dbReference type="Proteomes" id="UP000617628"/>
    </source>
</evidence>
<proteinExistence type="predicted"/>
<evidence type="ECO:0000313" key="2">
    <source>
        <dbReference type="EMBL" id="MBK1876541.1"/>
    </source>
</evidence>
<dbReference type="AlphaFoldDB" id="A0A934RXD2"/>
<gene>
    <name evidence="2" type="ORF">JIN87_06655</name>
</gene>
<dbReference type="RefSeq" id="WP_200354758.1">
    <property type="nucleotide sequence ID" value="NZ_JAENIL010000010.1"/>
</dbReference>
<reference evidence="2" key="1">
    <citation type="submission" date="2021-01" db="EMBL/GenBank/DDBJ databases">
        <title>Modified the classification status of verrucomicrobia.</title>
        <authorList>
            <person name="Feng X."/>
        </authorList>
    </citation>
    <scope>NUCLEOTIDE SEQUENCE</scope>
    <source>
        <strain evidence="2">KCTC 13126</strain>
    </source>
</reference>
<keyword evidence="3" id="KW-1185">Reference proteome</keyword>
<name>A0A934RXD2_9BACT</name>
<organism evidence="2 3">
    <name type="scientific">Pelagicoccus mobilis</name>
    <dbReference type="NCBI Taxonomy" id="415221"/>
    <lineage>
        <taxon>Bacteria</taxon>
        <taxon>Pseudomonadati</taxon>
        <taxon>Verrucomicrobiota</taxon>
        <taxon>Opitutia</taxon>
        <taxon>Puniceicoccales</taxon>
        <taxon>Pelagicoccaceae</taxon>
        <taxon>Pelagicoccus</taxon>
    </lineage>
</organism>
<protein>
    <submittedName>
        <fullName evidence="2">Uncharacterized protein</fullName>
    </submittedName>
</protein>
<sequence length="368" mass="40656">MRSPFRPIWIGVLTASLLLPTACRKPEVQVYNAPKNAAQAARPLAQTAAASQQSQAPQEQLPLSWTPSTQWKELPPTQFRKGNYQFSDDAGLAEITVTSFPGSTGGLLANANRWLRQASLPEVDQARLAEIVSEVQLSSQVTASVLDLKAESRDPSSTRVYAAIIPYQGQSWFIKMSGPYPTVQSQIPAFGKMLRSVRFGEEARSQQAEHNHEHEHQHIGDLTFDTPDGWVPSQGSSMRIASLAVKKEGHPPADFAVTSFPGDTGGLVANVNRWRNQIGLSNWNSEQVNAAAETIMNPAGHEFTFFELKAENGESSQDDQRILVAIMNFAGRSWFFKLRGDALLLELQDEEFKALLQSVHFSHEGHNH</sequence>
<dbReference type="Proteomes" id="UP000617628">
    <property type="component" value="Unassembled WGS sequence"/>
</dbReference>
<comment type="caution">
    <text evidence="2">The sequence shown here is derived from an EMBL/GenBank/DDBJ whole genome shotgun (WGS) entry which is preliminary data.</text>
</comment>
<evidence type="ECO:0000256" key="1">
    <source>
        <dbReference type="SAM" id="MobiDB-lite"/>
    </source>
</evidence>
<accession>A0A934RXD2</accession>
<dbReference type="EMBL" id="JAENIL010000010">
    <property type="protein sequence ID" value="MBK1876541.1"/>
    <property type="molecule type" value="Genomic_DNA"/>
</dbReference>